<dbReference type="EMBL" id="CP012600">
    <property type="protein sequence ID" value="ALC83771.1"/>
    <property type="molecule type" value="Genomic_DNA"/>
</dbReference>
<reference evidence="4 5" key="2">
    <citation type="journal article" date="2016" name="Int. J. Syst. Evol. Microbiol.">
        <title>Bacillus gobiensis sp. nov., isolated from a soil sample.</title>
        <authorList>
            <person name="Liu B."/>
            <person name="Liu G.H."/>
            <person name="Cetin S."/>
            <person name="Schumann P."/>
            <person name="Pan Z.Z."/>
            <person name="Chen Q.Q."/>
        </authorList>
    </citation>
    <scope>NUCLEOTIDE SEQUENCE [LARGE SCALE GENOMIC DNA]</scope>
    <source>
        <strain evidence="4 5">FJAT-4402</strain>
    </source>
</reference>
<dbReference type="Gene3D" id="3.40.50.850">
    <property type="entry name" value="Isochorismatase-like"/>
    <property type="match status" value="1"/>
</dbReference>
<name>A0A0M4FUY5_9BACI</name>
<dbReference type="CDD" id="cd01014">
    <property type="entry name" value="nicotinamidase_related"/>
    <property type="match status" value="1"/>
</dbReference>
<organism evidence="4 5">
    <name type="scientific">Bacillus gobiensis</name>
    <dbReference type="NCBI Taxonomy" id="1441095"/>
    <lineage>
        <taxon>Bacteria</taxon>
        <taxon>Bacillati</taxon>
        <taxon>Bacillota</taxon>
        <taxon>Bacilli</taxon>
        <taxon>Bacillales</taxon>
        <taxon>Bacillaceae</taxon>
        <taxon>Bacillus</taxon>
    </lineage>
</organism>
<dbReference type="Proteomes" id="UP000067625">
    <property type="component" value="Chromosome"/>
</dbReference>
<keyword evidence="2" id="KW-0378">Hydrolase</keyword>
<reference evidence="5" key="1">
    <citation type="submission" date="2015-08" db="EMBL/GenBank/DDBJ databases">
        <title>Genome sequencing project for genomic taxonomy and phylogenomics of Bacillus-like bacteria.</title>
        <authorList>
            <person name="Liu B."/>
            <person name="Wang J."/>
            <person name="Zhu Y."/>
            <person name="Liu G."/>
            <person name="Chen Q."/>
            <person name="Chen Z."/>
            <person name="Lan J."/>
            <person name="Che J."/>
            <person name="Ge C."/>
            <person name="Shi H."/>
            <person name="Pan Z."/>
            <person name="Liu X."/>
        </authorList>
    </citation>
    <scope>NUCLEOTIDE SEQUENCE [LARGE SCALE GENOMIC DNA]</scope>
    <source>
        <strain evidence="5">FJAT-4402</strain>
    </source>
</reference>
<dbReference type="PANTHER" id="PTHR43540">
    <property type="entry name" value="PEROXYUREIDOACRYLATE/UREIDOACRYLATE AMIDOHYDROLASE-RELATED"/>
    <property type="match status" value="1"/>
</dbReference>
<evidence type="ECO:0000256" key="2">
    <source>
        <dbReference type="ARBA" id="ARBA00022801"/>
    </source>
</evidence>
<evidence type="ECO:0000313" key="4">
    <source>
        <dbReference type="EMBL" id="ALC83771.1"/>
    </source>
</evidence>
<feature type="domain" description="Isochorismatase-like" evidence="3">
    <location>
        <begin position="4"/>
        <end position="176"/>
    </location>
</feature>
<dbReference type="InterPro" id="IPR036380">
    <property type="entry name" value="Isochorismatase-like_sf"/>
</dbReference>
<comment type="similarity">
    <text evidence="1">Belongs to the isochorismatase family.</text>
</comment>
<evidence type="ECO:0000256" key="1">
    <source>
        <dbReference type="ARBA" id="ARBA00006336"/>
    </source>
</evidence>
<dbReference type="PANTHER" id="PTHR43540:SF1">
    <property type="entry name" value="ISOCHORISMATASE HYDROLASE"/>
    <property type="match status" value="1"/>
</dbReference>
<dbReference type="OrthoDB" id="257098at2"/>
<dbReference type="InterPro" id="IPR050272">
    <property type="entry name" value="Isochorismatase-like_hydrls"/>
</dbReference>
<accession>A0A0M4FUY5</accession>
<dbReference type="Pfam" id="PF00857">
    <property type="entry name" value="Isochorismatase"/>
    <property type="match status" value="1"/>
</dbReference>
<protein>
    <recommendedName>
        <fullName evidence="3">Isochorismatase-like domain-containing protein</fullName>
    </recommendedName>
</protein>
<dbReference type="GO" id="GO:0016787">
    <property type="term" value="F:hydrolase activity"/>
    <property type="evidence" value="ECO:0007669"/>
    <property type="project" value="UniProtKB-KW"/>
</dbReference>
<dbReference type="SUPFAM" id="SSF52499">
    <property type="entry name" value="Isochorismatase-like hydrolases"/>
    <property type="match status" value="1"/>
</dbReference>
<proteinExistence type="inferred from homology"/>
<dbReference type="AlphaFoldDB" id="A0A0M4FUY5"/>
<gene>
    <name evidence="4" type="ORF">AM592_21305</name>
</gene>
<evidence type="ECO:0000313" key="5">
    <source>
        <dbReference type="Proteomes" id="UP000067625"/>
    </source>
</evidence>
<dbReference type="PATRIC" id="fig|1441095.3.peg.4719"/>
<dbReference type="RefSeq" id="WP_053605643.1">
    <property type="nucleotide sequence ID" value="NZ_CP012600.1"/>
</dbReference>
<dbReference type="InterPro" id="IPR000868">
    <property type="entry name" value="Isochorismatase-like_dom"/>
</dbReference>
<evidence type="ECO:0000259" key="3">
    <source>
        <dbReference type="Pfam" id="PF00857"/>
    </source>
</evidence>
<keyword evidence="5" id="KW-1185">Reference proteome</keyword>
<dbReference type="STRING" id="1441095.AM592_21305"/>
<sequence>MKNTAFLFIDFQQAFADPSWGKRNNPFAEKNAYELLKQARMVGQTIIHVKHISTNNESLFYEHSPTSKFIDGLEPEKSEMVFTKSVNSAFIGTKLEEYLRGKKIEALITLGLTTDHCVSTTVRMGSNLGFQMILVSDATATFERKGIDGSTLSAELIHDVHLSSLNREFATILSTQETLKLLQK</sequence>